<sequence length="65" mass="7652">MEFENMIFRTPDATGYIVMVYPSRQNLEFNLQEFRSVVDGAGTSSFYSQMELIMEQFKRKLDVKS</sequence>
<name>G7JFS9_MEDTR</name>
<protein>
    <submittedName>
        <fullName evidence="1 2">Uncharacterized protein</fullName>
    </submittedName>
</protein>
<dbReference type="EnsemblPlants" id="AES87350">
    <property type="protein sequence ID" value="AES87350"/>
    <property type="gene ID" value="MTR_4g024790"/>
</dbReference>
<reference evidence="2" key="3">
    <citation type="submission" date="2015-04" db="UniProtKB">
        <authorList>
            <consortium name="EnsemblPlants"/>
        </authorList>
    </citation>
    <scope>IDENTIFICATION</scope>
    <source>
        <strain evidence="2">cv. Jemalong A17</strain>
    </source>
</reference>
<keyword evidence="3" id="KW-1185">Reference proteome</keyword>
<reference evidence="1 3" key="2">
    <citation type="journal article" date="2014" name="BMC Genomics">
        <title>An improved genome release (version Mt4.0) for the model legume Medicago truncatula.</title>
        <authorList>
            <person name="Tang H."/>
            <person name="Krishnakumar V."/>
            <person name="Bidwell S."/>
            <person name="Rosen B."/>
            <person name="Chan A."/>
            <person name="Zhou S."/>
            <person name="Gentzbittel L."/>
            <person name="Childs K.L."/>
            <person name="Yandell M."/>
            <person name="Gundlach H."/>
            <person name="Mayer K.F."/>
            <person name="Schwartz D.C."/>
            <person name="Town C.D."/>
        </authorList>
    </citation>
    <scope>GENOME REANNOTATION</scope>
    <source>
        <strain evidence="2 3">cv. Jemalong A17</strain>
    </source>
</reference>
<dbReference type="PaxDb" id="3880-AES87350"/>
<dbReference type="HOGENOM" id="CLU_2853072_0_0_1"/>
<dbReference type="AlphaFoldDB" id="G7JFS9"/>
<evidence type="ECO:0000313" key="3">
    <source>
        <dbReference type="Proteomes" id="UP000002051"/>
    </source>
</evidence>
<evidence type="ECO:0000313" key="2">
    <source>
        <dbReference type="EnsemblPlants" id="AES87350"/>
    </source>
</evidence>
<accession>G7JFS9</accession>
<organism evidence="1 3">
    <name type="scientific">Medicago truncatula</name>
    <name type="common">Barrel medic</name>
    <name type="synonym">Medicago tribuloides</name>
    <dbReference type="NCBI Taxonomy" id="3880"/>
    <lineage>
        <taxon>Eukaryota</taxon>
        <taxon>Viridiplantae</taxon>
        <taxon>Streptophyta</taxon>
        <taxon>Embryophyta</taxon>
        <taxon>Tracheophyta</taxon>
        <taxon>Spermatophyta</taxon>
        <taxon>Magnoliopsida</taxon>
        <taxon>eudicotyledons</taxon>
        <taxon>Gunneridae</taxon>
        <taxon>Pentapetalae</taxon>
        <taxon>rosids</taxon>
        <taxon>fabids</taxon>
        <taxon>Fabales</taxon>
        <taxon>Fabaceae</taxon>
        <taxon>Papilionoideae</taxon>
        <taxon>50 kb inversion clade</taxon>
        <taxon>NPAAA clade</taxon>
        <taxon>Hologalegina</taxon>
        <taxon>IRL clade</taxon>
        <taxon>Trifolieae</taxon>
        <taxon>Medicago</taxon>
    </lineage>
</organism>
<reference evidence="1 3" key="1">
    <citation type="journal article" date="2011" name="Nature">
        <title>The Medicago genome provides insight into the evolution of rhizobial symbioses.</title>
        <authorList>
            <person name="Young N.D."/>
            <person name="Debelle F."/>
            <person name="Oldroyd G.E."/>
            <person name="Geurts R."/>
            <person name="Cannon S.B."/>
            <person name="Udvardi M.K."/>
            <person name="Benedito V.A."/>
            <person name="Mayer K.F."/>
            <person name="Gouzy J."/>
            <person name="Schoof H."/>
            <person name="Van de Peer Y."/>
            <person name="Proost S."/>
            <person name="Cook D.R."/>
            <person name="Meyers B.C."/>
            <person name="Spannagl M."/>
            <person name="Cheung F."/>
            <person name="De Mita S."/>
            <person name="Krishnakumar V."/>
            <person name="Gundlach H."/>
            <person name="Zhou S."/>
            <person name="Mudge J."/>
            <person name="Bharti A.K."/>
            <person name="Murray J.D."/>
            <person name="Naoumkina M.A."/>
            <person name="Rosen B."/>
            <person name="Silverstein K.A."/>
            <person name="Tang H."/>
            <person name="Rombauts S."/>
            <person name="Zhao P.X."/>
            <person name="Zhou P."/>
            <person name="Barbe V."/>
            <person name="Bardou P."/>
            <person name="Bechner M."/>
            <person name="Bellec A."/>
            <person name="Berger A."/>
            <person name="Berges H."/>
            <person name="Bidwell S."/>
            <person name="Bisseling T."/>
            <person name="Choisne N."/>
            <person name="Couloux A."/>
            <person name="Denny R."/>
            <person name="Deshpande S."/>
            <person name="Dai X."/>
            <person name="Doyle J.J."/>
            <person name="Dudez A.M."/>
            <person name="Farmer A.D."/>
            <person name="Fouteau S."/>
            <person name="Franken C."/>
            <person name="Gibelin C."/>
            <person name="Gish J."/>
            <person name="Goldstein S."/>
            <person name="Gonzalez A.J."/>
            <person name="Green P.J."/>
            <person name="Hallab A."/>
            <person name="Hartog M."/>
            <person name="Hua A."/>
            <person name="Humphray S.J."/>
            <person name="Jeong D.H."/>
            <person name="Jing Y."/>
            <person name="Jocker A."/>
            <person name="Kenton S.M."/>
            <person name="Kim D.J."/>
            <person name="Klee K."/>
            <person name="Lai H."/>
            <person name="Lang C."/>
            <person name="Lin S."/>
            <person name="Macmil S.L."/>
            <person name="Magdelenat G."/>
            <person name="Matthews L."/>
            <person name="McCorrison J."/>
            <person name="Monaghan E.L."/>
            <person name="Mun J.H."/>
            <person name="Najar F.Z."/>
            <person name="Nicholson C."/>
            <person name="Noirot C."/>
            <person name="O'Bleness M."/>
            <person name="Paule C.R."/>
            <person name="Poulain J."/>
            <person name="Prion F."/>
            <person name="Qin B."/>
            <person name="Qu C."/>
            <person name="Retzel E.F."/>
            <person name="Riddle C."/>
            <person name="Sallet E."/>
            <person name="Samain S."/>
            <person name="Samson N."/>
            <person name="Sanders I."/>
            <person name="Saurat O."/>
            <person name="Scarpelli C."/>
            <person name="Schiex T."/>
            <person name="Segurens B."/>
            <person name="Severin A.J."/>
            <person name="Sherrier D.J."/>
            <person name="Shi R."/>
            <person name="Sims S."/>
            <person name="Singer S.R."/>
            <person name="Sinharoy S."/>
            <person name="Sterck L."/>
            <person name="Viollet A."/>
            <person name="Wang B.B."/>
            <person name="Wang K."/>
            <person name="Wang M."/>
            <person name="Wang X."/>
            <person name="Warfsmann J."/>
            <person name="Weissenbach J."/>
            <person name="White D.D."/>
            <person name="White J.D."/>
            <person name="Wiley G.B."/>
            <person name="Wincker P."/>
            <person name="Xing Y."/>
            <person name="Yang L."/>
            <person name="Yao Z."/>
            <person name="Ying F."/>
            <person name="Zhai J."/>
            <person name="Zhou L."/>
            <person name="Zuber A."/>
            <person name="Denarie J."/>
            <person name="Dixon R.A."/>
            <person name="May G.D."/>
            <person name="Schwartz D.C."/>
            <person name="Rogers J."/>
            <person name="Quetier F."/>
            <person name="Town C.D."/>
            <person name="Roe B.A."/>
        </authorList>
    </citation>
    <scope>NUCLEOTIDE SEQUENCE [LARGE SCALE GENOMIC DNA]</scope>
    <source>
        <strain evidence="1">A17</strain>
        <strain evidence="2 3">cv. Jemalong A17</strain>
    </source>
</reference>
<proteinExistence type="predicted"/>
<dbReference type="Proteomes" id="UP000002051">
    <property type="component" value="Chromosome 4"/>
</dbReference>
<dbReference type="EMBL" id="CM001220">
    <property type="protein sequence ID" value="AES87350.1"/>
    <property type="molecule type" value="Genomic_DNA"/>
</dbReference>
<gene>
    <name evidence="1" type="ordered locus">MTR_4g024790</name>
</gene>
<evidence type="ECO:0000313" key="1">
    <source>
        <dbReference type="EMBL" id="AES87350.1"/>
    </source>
</evidence>